<dbReference type="EMBL" id="FMUN01000003">
    <property type="protein sequence ID" value="SCY12581.1"/>
    <property type="molecule type" value="Genomic_DNA"/>
</dbReference>
<organism evidence="2 3">
    <name type="scientific">Thiohalorhabdus denitrificans</name>
    <dbReference type="NCBI Taxonomy" id="381306"/>
    <lineage>
        <taxon>Bacteria</taxon>
        <taxon>Pseudomonadati</taxon>
        <taxon>Pseudomonadota</taxon>
        <taxon>Gammaproteobacteria</taxon>
        <taxon>Thiohalorhabdales</taxon>
        <taxon>Thiohalorhabdaceae</taxon>
        <taxon>Thiohalorhabdus</taxon>
    </lineage>
</organism>
<dbReference type="SUPFAM" id="SSF53335">
    <property type="entry name" value="S-adenosyl-L-methionine-dependent methyltransferases"/>
    <property type="match status" value="1"/>
</dbReference>
<accession>A0A0P9ENE8</accession>
<name>A0A0P9ENE8_9GAMM</name>
<dbReference type="GO" id="GO:0032259">
    <property type="term" value="P:methylation"/>
    <property type="evidence" value="ECO:0007669"/>
    <property type="project" value="UniProtKB-KW"/>
</dbReference>
<dbReference type="Proteomes" id="UP000183104">
    <property type="component" value="Unassembled WGS sequence"/>
</dbReference>
<gene>
    <name evidence="2" type="ORF">SAMN05661077_1279</name>
</gene>
<keyword evidence="2" id="KW-0830">Ubiquinone</keyword>
<dbReference type="Pfam" id="PF08241">
    <property type="entry name" value="Methyltransf_11"/>
    <property type="match status" value="1"/>
</dbReference>
<dbReference type="InterPro" id="IPR013216">
    <property type="entry name" value="Methyltransf_11"/>
</dbReference>
<protein>
    <submittedName>
        <fullName evidence="2">Ubiquinone/menaquinone biosynthesis C-methylase UbiE</fullName>
    </submittedName>
</protein>
<proteinExistence type="predicted"/>
<keyword evidence="2" id="KW-0808">Transferase</keyword>
<sequence length="257" mass="28889">MSTDPCEKPDPQWLDGDFERKWRERFERFADKEDDAAIAGWSQHGLEARLAHFRLRWTPEENGALWLDAGCGAGTYTRYLERRGKRVLALDYSLPTIQKGRSRGGGDTLWTQGDAGRLPLADDSLDGALCFGVTQALSASDALVAELTRVVRGGGEVWLDGLNGGSAFDLWARAARRVRGDPEEVRFESPRRLARMLRREGVRNIQLYWVPVMPEGWSRLQRLFNRSWAARTLDHVPGAGRLLCHAFVLKGEAPDAQ</sequence>
<dbReference type="RefSeq" id="WP_054966008.1">
    <property type="nucleotide sequence ID" value="NZ_FMUN01000003.1"/>
</dbReference>
<dbReference type="AlphaFoldDB" id="A0A0P9ENE8"/>
<dbReference type="CDD" id="cd02440">
    <property type="entry name" value="AdoMet_MTases"/>
    <property type="match status" value="1"/>
</dbReference>
<keyword evidence="3" id="KW-1185">Reference proteome</keyword>
<dbReference type="GO" id="GO:0008757">
    <property type="term" value="F:S-adenosylmethionine-dependent methyltransferase activity"/>
    <property type="evidence" value="ECO:0007669"/>
    <property type="project" value="InterPro"/>
</dbReference>
<dbReference type="InterPro" id="IPR029063">
    <property type="entry name" value="SAM-dependent_MTases_sf"/>
</dbReference>
<keyword evidence="2" id="KW-0489">Methyltransferase</keyword>
<dbReference type="OrthoDB" id="323463at2"/>
<feature type="domain" description="Methyltransferase type 11" evidence="1">
    <location>
        <begin position="67"/>
        <end position="158"/>
    </location>
</feature>
<dbReference type="Gene3D" id="3.40.50.150">
    <property type="entry name" value="Vaccinia Virus protein VP39"/>
    <property type="match status" value="1"/>
</dbReference>
<evidence type="ECO:0000313" key="2">
    <source>
        <dbReference type="EMBL" id="SCY12581.1"/>
    </source>
</evidence>
<dbReference type="STRING" id="381306.AN478_07565"/>
<reference evidence="3" key="1">
    <citation type="submission" date="2016-10" db="EMBL/GenBank/DDBJ databases">
        <authorList>
            <person name="Varghese N."/>
        </authorList>
    </citation>
    <scope>NUCLEOTIDE SEQUENCE [LARGE SCALE GENOMIC DNA]</scope>
    <source>
        <strain evidence="3">HL 19</strain>
    </source>
</reference>
<evidence type="ECO:0000259" key="1">
    <source>
        <dbReference type="Pfam" id="PF08241"/>
    </source>
</evidence>
<evidence type="ECO:0000313" key="3">
    <source>
        <dbReference type="Proteomes" id="UP000183104"/>
    </source>
</evidence>